<protein>
    <submittedName>
        <fullName evidence="1">Uncharacterized protein</fullName>
    </submittedName>
</protein>
<dbReference type="Proteomes" id="UP000054359">
    <property type="component" value="Unassembled WGS sequence"/>
</dbReference>
<sequence length="51" mass="5814">MIAVDVPAEHIVAFLHQLFVFLYPEQVQDIHTEAVSVASLFENVQLFLLKC</sequence>
<dbReference type="AlphaFoldDB" id="A0A087TE69"/>
<proteinExistence type="predicted"/>
<feature type="non-terminal residue" evidence="1">
    <location>
        <position position="51"/>
    </location>
</feature>
<name>A0A087TE69_STEMI</name>
<accession>A0A087TE69</accession>
<organism evidence="1 2">
    <name type="scientific">Stegodyphus mimosarum</name>
    <name type="common">African social velvet spider</name>
    <dbReference type="NCBI Taxonomy" id="407821"/>
    <lineage>
        <taxon>Eukaryota</taxon>
        <taxon>Metazoa</taxon>
        <taxon>Ecdysozoa</taxon>
        <taxon>Arthropoda</taxon>
        <taxon>Chelicerata</taxon>
        <taxon>Arachnida</taxon>
        <taxon>Araneae</taxon>
        <taxon>Araneomorphae</taxon>
        <taxon>Entelegynae</taxon>
        <taxon>Eresoidea</taxon>
        <taxon>Eresidae</taxon>
        <taxon>Stegodyphus</taxon>
    </lineage>
</organism>
<reference evidence="1 2" key="1">
    <citation type="submission" date="2013-11" db="EMBL/GenBank/DDBJ databases">
        <title>Genome sequencing of Stegodyphus mimosarum.</title>
        <authorList>
            <person name="Bechsgaard J."/>
        </authorList>
    </citation>
    <scope>NUCLEOTIDE SEQUENCE [LARGE SCALE GENOMIC DNA]</scope>
</reference>
<dbReference type="EMBL" id="KK114821">
    <property type="protein sequence ID" value="KFM63408.1"/>
    <property type="molecule type" value="Genomic_DNA"/>
</dbReference>
<keyword evidence="2" id="KW-1185">Reference proteome</keyword>
<evidence type="ECO:0000313" key="1">
    <source>
        <dbReference type="EMBL" id="KFM63408.1"/>
    </source>
</evidence>
<gene>
    <name evidence="1" type="ORF">X975_06545</name>
</gene>
<evidence type="ECO:0000313" key="2">
    <source>
        <dbReference type="Proteomes" id="UP000054359"/>
    </source>
</evidence>